<dbReference type="RefSeq" id="WP_379594669.1">
    <property type="nucleotide sequence ID" value="NZ_JBHTKK010000061.1"/>
</dbReference>
<protein>
    <submittedName>
        <fullName evidence="2">Transposase</fullName>
    </submittedName>
</protein>
<dbReference type="Proteomes" id="UP001597041">
    <property type="component" value="Unassembled WGS sequence"/>
</dbReference>
<dbReference type="EMBL" id="JBHTKK010000061">
    <property type="protein sequence ID" value="MFD1068304.1"/>
    <property type="molecule type" value="Genomic_DNA"/>
</dbReference>
<evidence type="ECO:0000313" key="3">
    <source>
        <dbReference type="Proteomes" id="UP001597041"/>
    </source>
</evidence>
<dbReference type="InterPro" id="IPR025668">
    <property type="entry name" value="Tnp_DDE_dom"/>
</dbReference>
<keyword evidence="3" id="KW-1185">Reference proteome</keyword>
<evidence type="ECO:0000259" key="1">
    <source>
        <dbReference type="Pfam" id="PF13701"/>
    </source>
</evidence>
<proteinExistence type="predicted"/>
<organism evidence="2 3">
    <name type="scientific">Oceanobacillus locisalsi</name>
    <dbReference type="NCBI Taxonomy" id="546107"/>
    <lineage>
        <taxon>Bacteria</taxon>
        <taxon>Bacillati</taxon>
        <taxon>Bacillota</taxon>
        <taxon>Bacilli</taxon>
        <taxon>Bacillales</taxon>
        <taxon>Bacillaceae</taxon>
        <taxon>Oceanobacillus</taxon>
    </lineage>
</organism>
<name>A0ABW3NLN4_9BACI</name>
<sequence>MVNNYTTYSTSIGTISIESTLEHATSFGGILPLLDYVQKIQLKQKLDDRLTIGKQGGIFALPNVALILILGRILGIERISHFEDVENEIMLKRFFKWDKLPDYTTYYNDLNRFEKQEDIEGLAETNKELTKRILSQQDRVILDFDSSVYTVYGNQEGAEVGYNASHPGKKASIPYMCLKEEAVCVWTLP</sequence>
<evidence type="ECO:0000313" key="2">
    <source>
        <dbReference type="EMBL" id="MFD1068304.1"/>
    </source>
</evidence>
<gene>
    <name evidence="2" type="ORF">ACFQ19_20220</name>
</gene>
<comment type="caution">
    <text evidence="2">The sequence shown here is derived from an EMBL/GenBank/DDBJ whole genome shotgun (WGS) entry which is preliminary data.</text>
</comment>
<feature type="domain" description="Transposase DDE" evidence="1">
    <location>
        <begin position="18"/>
        <end position="160"/>
    </location>
</feature>
<accession>A0ABW3NLN4</accession>
<dbReference type="Pfam" id="PF13701">
    <property type="entry name" value="DDE_Tnp_1_4"/>
    <property type="match status" value="1"/>
</dbReference>
<reference evidence="3" key="1">
    <citation type="journal article" date="2019" name="Int. J. Syst. Evol. Microbiol.">
        <title>The Global Catalogue of Microorganisms (GCM) 10K type strain sequencing project: providing services to taxonomists for standard genome sequencing and annotation.</title>
        <authorList>
            <consortium name="The Broad Institute Genomics Platform"/>
            <consortium name="The Broad Institute Genome Sequencing Center for Infectious Disease"/>
            <person name="Wu L."/>
            <person name="Ma J."/>
        </authorList>
    </citation>
    <scope>NUCLEOTIDE SEQUENCE [LARGE SCALE GENOMIC DNA]</scope>
    <source>
        <strain evidence="3">CCUG 56608</strain>
    </source>
</reference>